<dbReference type="SUPFAM" id="SSF55957">
    <property type="entry name" value="Phosphoglucomutase, C-terminal domain"/>
    <property type="match status" value="1"/>
</dbReference>
<keyword evidence="5" id="KW-0413">Isomerase</keyword>
<dbReference type="Pfam" id="PF02880">
    <property type="entry name" value="PGM_PMM_III"/>
    <property type="match status" value="1"/>
</dbReference>
<dbReference type="Gene3D" id="3.30.310.50">
    <property type="entry name" value="Alpha-D-phosphohexomutase, C-terminal domain"/>
    <property type="match status" value="1"/>
</dbReference>
<feature type="non-terminal residue" evidence="9">
    <location>
        <position position="1"/>
    </location>
</feature>
<organism evidence="9">
    <name type="scientific">marine sediment metagenome</name>
    <dbReference type="NCBI Taxonomy" id="412755"/>
    <lineage>
        <taxon>unclassified sequences</taxon>
        <taxon>metagenomes</taxon>
        <taxon>ecological metagenomes</taxon>
    </lineage>
</organism>
<keyword evidence="2" id="KW-0597">Phosphoprotein</keyword>
<evidence type="ECO:0000256" key="1">
    <source>
        <dbReference type="ARBA" id="ARBA00001946"/>
    </source>
</evidence>
<dbReference type="GO" id="GO:0005975">
    <property type="term" value="P:carbohydrate metabolic process"/>
    <property type="evidence" value="ECO:0007669"/>
    <property type="project" value="InterPro"/>
</dbReference>
<dbReference type="PANTHER" id="PTHR43771">
    <property type="entry name" value="PHOSPHOMANNOMUTASE"/>
    <property type="match status" value="1"/>
</dbReference>
<feature type="non-terminal residue" evidence="9">
    <location>
        <position position="254"/>
    </location>
</feature>
<dbReference type="InterPro" id="IPR036900">
    <property type="entry name" value="A-D-PHexomutase_C_sf"/>
</dbReference>
<dbReference type="InterPro" id="IPR005846">
    <property type="entry name" value="A-D-PHexomutase_a/b/a-III"/>
</dbReference>
<protein>
    <recommendedName>
        <fullName evidence="10">Alpha-D-phosphohexomutase alpha/beta/alpha domain-containing protein</fullName>
    </recommendedName>
</protein>
<name>X0XGQ1_9ZZZZ</name>
<dbReference type="InterPro" id="IPR016055">
    <property type="entry name" value="A-D-PHexomutase_a/b/a-I/II/III"/>
</dbReference>
<dbReference type="Pfam" id="PF00408">
    <property type="entry name" value="PGM_PMM_IV"/>
    <property type="match status" value="1"/>
</dbReference>
<keyword evidence="4" id="KW-0460">Magnesium</keyword>
<dbReference type="Gene3D" id="3.40.120.10">
    <property type="entry name" value="Alpha-D-Glucose-1,6-Bisphosphate, subunit A, domain 3"/>
    <property type="match status" value="2"/>
</dbReference>
<dbReference type="Pfam" id="PF02879">
    <property type="entry name" value="PGM_PMM_II"/>
    <property type="match status" value="1"/>
</dbReference>
<evidence type="ECO:0008006" key="10">
    <source>
        <dbReference type="Google" id="ProtNLM"/>
    </source>
</evidence>
<evidence type="ECO:0000259" key="7">
    <source>
        <dbReference type="Pfam" id="PF02879"/>
    </source>
</evidence>
<gene>
    <name evidence="9" type="ORF">S01H1_60881</name>
</gene>
<proteinExistence type="predicted"/>
<evidence type="ECO:0000259" key="6">
    <source>
        <dbReference type="Pfam" id="PF00408"/>
    </source>
</evidence>
<dbReference type="InterPro" id="IPR005845">
    <property type="entry name" value="A-D-PHexomutase_a/b/a-II"/>
</dbReference>
<comment type="caution">
    <text evidence="9">The sequence shown here is derived from an EMBL/GenBank/DDBJ whole genome shotgun (WGS) entry which is preliminary data.</text>
</comment>
<feature type="domain" description="Alpha-D-phosphohexomutase alpha/beta/alpha" evidence="8">
    <location>
        <begin position="71"/>
        <end position="179"/>
    </location>
</feature>
<evidence type="ECO:0000313" key="9">
    <source>
        <dbReference type="EMBL" id="GAG24116.1"/>
    </source>
</evidence>
<evidence type="ECO:0000256" key="4">
    <source>
        <dbReference type="ARBA" id="ARBA00022842"/>
    </source>
</evidence>
<dbReference type="InterPro" id="IPR005843">
    <property type="entry name" value="A-D-PHexomutase_C"/>
</dbReference>
<sequence length="254" mass="28291">SLLQGGRIDVTEINGERNPLFPGIQPEPIAKNLTKLSTLVREQKADVGLANDGDADRIGIVDENGEFLTQHQVFALLVLYFLEVRGERGAIIKTLTDTNMTDLLGKLFDVPVYETPVGFKYVAPLMIEKDALIGGEESGGYGFRGHVPERDGILAGLYFLDFMIKTGKTPSQLLDYLYSKVGPHYYDRIDSHVSPDDRQILLGRLTQSPINSIAGIEVTRLDTTDGYKYYLSDDSWLLIRFSGTEPLIRIYAES</sequence>
<dbReference type="PANTHER" id="PTHR43771:SF1">
    <property type="entry name" value="PHOSPHOMANNOMUTASE"/>
    <property type="match status" value="1"/>
</dbReference>
<comment type="cofactor">
    <cofactor evidence="1">
        <name>Mg(2+)</name>
        <dbReference type="ChEBI" id="CHEBI:18420"/>
    </cofactor>
</comment>
<feature type="domain" description="Alpha-D-phosphohexomutase alpha/beta/alpha" evidence="7">
    <location>
        <begin position="3"/>
        <end position="65"/>
    </location>
</feature>
<dbReference type="GO" id="GO:0046872">
    <property type="term" value="F:metal ion binding"/>
    <property type="evidence" value="ECO:0007669"/>
    <property type="project" value="UniProtKB-KW"/>
</dbReference>
<evidence type="ECO:0000256" key="5">
    <source>
        <dbReference type="ARBA" id="ARBA00023235"/>
    </source>
</evidence>
<accession>X0XGQ1</accession>
<keyword evidence="3" id="KW-0479">Metal-binding</keyword>
<dbReference type="EMBL" id="BARS01039889">
    <property type="protein sequence ID" value="GAG24116.1"/>
    <property type="molecule type" value="Genomic_DNA"/>
</dbReference>
<reference evidence="9" key="1">
    <citation type="journal article" date="2014" name="Front. Microbiol.">
        <title>High frequency of phylogenetically diverse reductive dehalogenase-homologous genes in deep subseafloor sedimentary metagenomes.</title>
        <authorList>
            <person name="Kawai M."/>
            <person name="Futagami T."/>
            <person name="Toyoda A."/>
            <person name="Takaki Y."/>
            <person name="Nishi S."/>
            <person name="Hori S."/>
            <person name="Arai W."/>
            <person name="Tsubouchi T."/>
            <person name="Morono Y."/>
            <person name="Uchiyama I."/>
            <person name="Ito T."/>
            <person name="Fujiyama A."/>
            <person name="Inagaki F."/>
            <person name="Takami H."/>
        </authorList>
    </citation>
    <scope>NUCLEOTIDE SEQUENCE</scope>
    <source>
        <strain evidence="9">Expedition CK06-06</strain>
    </source>
</reference>
<evidence type="ECO:0000259" key="8">
    <source>
        <dbReference type="Pfam" id="PF02880"/>
    </source>
</evidence>
<evidence type="ECO:0000256" key="3">
    <source>
        <dbReference type="ARBA" id="ARBA00022723"/>
    </source>
</evidence>
<feature type="domain" description="Alpha-D-phosphohexomutase C-terminal" evidence="6">
    <location>
        <begin position="224"/>
        <end position="254"/>
    </location>
</feature>
<dbReference type="SUPFAM" id="SSF53738">
    <property type="entry name" value="Phosphoglucomutase, first 3 domains"/>
    <property type="match status" value="2"/>
</dbReference>
<dbReference type="GO" id="GO:0016868">
    <property type="term" value="F:intramolecular phosphotransferase activity"/>
    <property type="evidence" value="ECO:0007669"/>
    <property type="project" value="InterPro"/>
</dbReference>
<evidence type="ECO:0000256" key="2">
    <source>
        <dbReference type="ARBA" id="ARBA00022553"/>
    </source>
</evidence>
<dbReference type="AlphaFoldDB" id="X0XGQ1"/>